<name>A0A976BHB2_9BURK</name>
<proteinExistence type="predicted"/>
<protein>
    <submittedName>
        <fullName evidence="1">Uncharacterized protein</fullName>
    </submittedName>
</protein>
<accession>A0A976BHB2</accession>
<evidence type="ECO:0000313" key="1">
    <source>
        <dbReference type="EMBL" id="SPC19680.1"/>
    </source>
</evidence>
<sequence length="77" mass="7869">MPPEDAIGKAGSGCFPDLPKTGYCQTLRVTERSPQKSVSDAAWDGHVAASGNFCACQYFGALPPAAAASVLAGLPGW</sequence>
<organism evidence="1 2">
    <name type="scientific">Cupriavidus oxalaticus</name>
    <dbReference type="NCBI Taxonomy" id="96344"/>
    <lineage>
        <taxon>Bacteria</taxon>
        <taxon>Pseudomonadati</taxon>
        <taxon>Pseudomonadota</taxon>
        <taxon>Betaproteobacteria</taxon>
        <taxon>Burkholderiales</taxon>
        <taxon>Burkholderiaceae</taxon>
        <taxon>Cupriavidus</taxon>
    </lineage>
</organism>
<reference evidence="1 2" key="1">
    <citation type="submission" date="2018-01" db="EMBL/GenBank/DDBJ databases">
        <authorList>
            <person name="Clerissi C."/>
        </authorList>
    </citation>
    <scope>NUCLEOTIDE SEQUENCE [LARGE SCALE GENOMIC DNA]</scope>
    <source>
        <strain evidence="1">Cupriavidus oxalaticus LMG 2235</strain>
        <plasmid evidence="2">co2235_mp</plasmid>
    </source>
</reference>
<evidence type="ECO:0000313" key="2">
    <source>
        <dbReference type="Proteomes" id="UP000256862"/>
    </source>
</evidence>
<dbReference type="EMBL" id="OGUS01000137">
    <property type="protein sequence ID" value="SPC19680.1"/>
    <property type="molecule type" value="Genomic_DNA"/>
</dbReference>
<dbReference type="AlphaFoldDB" id="A0A976BHB2"/>
<gene>
    <name evidence="1" type="ORF">CO2235_MP20091</name>
</gene>
<geneLocation type="plasmid" evidence="2">
    <name>co2235_mp</name>
</geneLocation>
<comment type="caution">
    <text evidence="1">The sequence shown here is derived from an EMBL/GenBank/DDBJ whole genome shotgun (WGS) entry which is preliminary data.</text>
</comment>
<dbReference type="Proteomes" id="UP000256862">
    <property type="component" value="Plasmid CO2235_mp"/>
</dbReference>